<dbReference type="InterPro" id="IPR043735">
    <property type="entry name" value="DUF5680"/>
</dbReference>
<gene>
    <name evidence="2" type="ORF">FAA97_15360</name>
</gene>
<organism evidence="2 3">
    <name type="scientific">Peteryoungia ipomoeae</name>
    <dbReference type="NCBI Taxonomy" id="1210932"/>
    <lineage>
        <taxon>Bacteria</taxon>
        <taxon>Pseudomonadati</taxon>
        <taxon>Pseudomonadota</taxon>
        <taxon>Alphaproteobacteria</taxon>
        <taxon>Hyphomicrobiales</taxon>
        <taxon>Rhizobiaceae</taxon>
        <taxon>Peteryoungia</taxon>
    </lineage>
</organism>
<sequence length="152" mass="17023">MKSLEQFIVEAKGGTYMAGKTAAEIPSRLGAKDIAYENGQYRYLDSYYGGTDFVGQEAIWHKGTPVWAMNYYGRIVDATRFDGEKAGIVIKQALLALYQEKRFLGGFAYRHPLGEYIDETAGDYRSFTGIERILVDGALAYRLDYHGGLIIP</sequence>
<feature type="domain" description="DUF5680" evidence="1">
    <location>
        <begin position="45"/>
        <end position="150"/>
    </location>
</feature>
<keyword evidence="3" id="KW-1185">Reference proteome</keyword>
<proteinExistence type="predicted"/>
<name>A0A4S8NUX0_9HYPH</name>
<evidence type="ECO:0000313" key="2">
    <source>
        <dbReference type="EMBL" id="THV21393.1"/>
    </source>
</evidence>
<protein>
    <recommendedName>
        <fullName evidence="1">DUF5680 domain-containing protein</fullName>
    </recommendedName>
</protein>
<accession>A0A4S8NUX0</accession>
<reference evidence="2 3" key="1">
    <citation type="submission" date="2019-04" db="EMBL/GenBank/DDBJ databases">
        <title>Genome sequence of strain shin9-1.</title>
        <authorList>
            <person name="Gao J."/>
            <person name="Sun J."/>
        </authorList>
    </citation>
    <scope>NUCLEOTIDE SEQUENCE [LARGE SCALE GENOMIC DNA]</scope>
    <source>
        <strain evidence="3">shin9-1</strain>
    </source>
</reference>
<dbReference type="EMBL" id="STGV01000005">
    <property type="protein sequence ID" value="THV21393.1"/>
    <property type="molecule type" value="Genomic_DNA"/>
</dbReference>
<dbReference type="RefSeq" id="WP_136599444.1">
    <property type="nucleotide sequence ID" value="NZ_STGV01000005.1"/>
</dbReference>
<evidence type="ECO:0000259" key="1">
    <source>
        <dbReference type="Pfam" id="PF18931"/>
    </source>
</evidence>
<evidence type="ECO:0000313" key="3">
    <source>
        <dbReference type="Proteomes" id="UP000308828"/>
    </source>
</evidence>
<dbReference type="AlphaFoldDB" id="A0A4S8NUX0"/>
<dbReference type="OrthoDB" id="9801008at2"/>
<dbReference type="Proteomes" id="UP000308828">
    <property type="component" value="Unassembled WGS sequence"/>
</dbReference>
<comment type="caution">
    <text evidence="2">The sequence shown here is derived from an EMBL/GenBank/DDBJ whole genome shotgun (WGS) entry which is preliminary data.</text>
</comment>
<dbReference type="Pfam" id="PF18931">
    <property type="entry name" value="DUF5680"/>
    <property type="match status" value="1"/>
</dbReference>